<comment type="caution">
    <text evidence="1">The sequence shown here is derived from an EMBL/GenBank/DDBJ whole genome shotgun (WGS) entry which is preliminary data.</text>
</comment>
<evidence type="ECO:0000313" key="2">
    <source>
        <dbReference type="Proteomes" id="UP001201262"/>
    </source>
</evidence>
<accession>A0AAD4KR59</accession>
<dbReference type="EMBL" id="JAJTJA010000009">
    <property type="protein sequence ID" value="KAH8693767.1"/>
    <property type="molecule type" value="Genomic_DNA"/>
</dbReference>
<gene>
    <name evidence="1" type="ORF">BGW36DRAFT_210339</name>
</gene>
<dbReference type="AlphaFoldDB" id="A0AAD4KR59"/>
<dbReference type="GeneID" id="70240212"/>
<sequence>MEIYRERDQHCLFHFILVRWTWQVPMRSQSHGMALVSPRCIVLLLHLHRTVFAFLHRVGTYHWQLQISGSRGNDSTLMKHCMMCTRFVLCIEQIECSVRSLRNNRGADDMVGDEDCTGTVSDGPEIEEFWDGPVTSWRIGPIGARLESDGTAGQSHNNIVIN</sequence>
<reference evidence="1" key="1">
    <citation type="submission" date="2021-12" db="EMBL/GenBank/DDBJ databases">
        <title>Convergent genome expansion in fungi linked to evolution of root-endophyte symbiosis.</title>
        <authorList>
            <consortium name="DOE Joint Genome Institute"/>
            <person name="Ke Y.-H."/>
            <person name="Bonito G."/>
            <person name="Liao H.-L."/>
            <person name="Looney B."/>
            <person name="Rojas-Flechas A."/>
            <person name="Nash J."/>
            <person name="Hameed K."/>
            <person name="Schadt C."/>
            <person name="Martin F."/>
            <person name="Crous P.W."/>
            <person name="Miettinen O."/>
            <person name="Magnuson J.K."/>
            <person name="Labbe J."/>
            <person name="Jacobson D."/>
            <person name="Doktycz M.J."/>
            <person name="Veneault-Fourrey C."/>
            <person name="Kuo A."/>
            <person name="Mondo S."/>
            <person name="Calhoun S."/>
            <person name="Riley R."/>
            <person name="Ohm R."/>
            <person name="LaButti K."/>
            <person name="Andreopoulos B."/>
            <person name="Pangilinan J."/>
            <person name="Nolan M."/>
            <person name="Tritt A."/>
            <person name="Clum A."/>
            <person name="Lipzen A."/>
            <person name="Daum C."/>
            <person name="Barry K."/>
            <person name="Grigoriev I.V."/>
            <person name="Vilgalys R."/>
        </authorList>
    </citation>
    <scope>NUCLEOTIDE SEQUENCE</scope>
    <source>
        <strain evidence="1">PMI_201</strain>
    </source>
</reference>
<proteinExistence type="predicted"/>
<organism evidence="1 2">
    <name type="scientific">Talaromyces proteolyticus</name>
    <dbReference type="NCBI Taxonomy" id="1131652"/>
    <lineage>
        <taxon>Eukaryota</taxon>
        <taxon>Fungi</taxon>
        <taxon>Dikarya</taxon>
        <taxon>Ascomycota</taxon>
        <taxon>Pezizomycotina</taxon>
        <taxon>Eurotiomycetes</taxon>
        <taxon>Eurotiomycetidae</taxon>
        <taxon>Eurotiales</taxon>
        <taxon>Trichocomaceae</taxon>
        <taxon>Talaromyces</taxon>
        <taxon>Talaromyces sect. Bacilispori</taxon>
    </lineage>
</organism>
<dbReference type="Proteomes" id="UP001201262">
    <property type="component" value="Unassembled WGS sequence"/>
</dbReference>
<evidence type="ECO:0000313" key="1">
    <source>
        <dbReference type="EMBL" id="KAH8693767.1"/>
    </source>
</evidence>
<name>A0AAD4KR59_9EURO</name>
<protein>
    <submittedName>
        <fullName evidence="1">Uncharacterized protein</fullName>
    </submittedName>
</protein>
<dbReference type="RefSeq" id="XP_046069437.1">
    <property type="nucleotide sequence ID" value="XM_046209925.1"/>
</dbReference>
<keyword evidence="2" id="KW-1185">Reference proteome</keyword>